<protein>
    <submittedName>
        <fullName evidence="1">Uncharacterized protein</fullName>
    </submittedName>
</protein>
<proteinExistence type="predicted"/>
<reference evidence="1 2" key="1">
    <citation type="submission" date="2023-08" db="EMBL/GenBank/DDBJ databases">
        <title>Implementing the SeqCode for naming new Mesorhizobium species isolated from Vachellia karroo root nodules.</title>
        <authorList>
            <person name="Van Lill M."/>
        </authorList>
    </citation>
    <scope>NUCLEOTIDE SEQUENCE [LARGE SCALE GENOMIC DNA]</scope>
    <source>
        <strain evidence="1 2">MSK 1335</strain>
    </source>
</reference>
<evidence type="ECO:0000313" key="2">
    <source>
        <dbReference type="Proteomes" id="UP001276840"/>
    </source>
</evidence>
<dbReference type="EMBL" id="JAVIJF010000004">
    <property type="protein sequence ID" value="MDX8524118.1"/>
    <property type="molecule type" value="Genomic_DNA"/>
</dbReference>
<name>A0ABU4ZFI9_9HYPH</name>
<comment type="caution">
    <text evidence="1">The sequence shown here is derived from an EMBL/GenBank/DDBJ whole genome shotgun (WGS) entry which is preliminary data.</text>
</comment>
<sequence>MKLVALRTTPISVGGRLAARAAGAPLTTIDQTMEQLHLASLGDVSPFVLRAPTPTPFHAGRLLDLDFAVPQAVLPAT</sequence>
<organism evidence="1 2">
    <name type="scientific">Mesorhizobium montanum</name>
    <dbReference type="NCBI Taxonomy" id="3072323"/>
    <lineage>
        <taxon>Bacteria</taxon>
        <taxon>Pseudomonadati</taxon>
        <taxon>Pseudomonadota</taxon>
        <taxon>Alphaproteobacteria</taxon>
        <taxon>Hyphomicrobiales</taxon>
        <taxon>Phyllobacteriaceae</taxon>
        <taxon>Mesorhizobium</taxon>
    </lineage>
</organism>
<evidence type="ECO:0000313" key="1">
    <source>
        <dbReference type="EMBL" id="MDX8524118.1"/>
    </source>
</evidence>
<dbReference type="Proteomes" id="UP001276840">
    <property type="component" value="Unassembled WGS sequence"/>
</dbReference>
<gene>
    <name evidence="1" type="ORF">RFM68_06345</name>
</gene>
<dbReference type="RefSeq" id="WP_320231864.1">
    <property type="nucleotide sequence ID" value="NZ_JAVIJF010000004.1"/>
</dbReference>
<keyword evidence="2" id="KW-1185">Reference proteome</keyword>
<accession>A0ABU4ZFI9</accession>